<reference evidence="2" key="1">
    <citation type="submission" date="2016-10" db="EMBL/GenBank/DDBJ databases">
        <authorList>
            <person name="Varghese N."/>
            <person name="Submissions S."/>
        </authorList>
    </citation>
    <scope>NUCLEOTIDE SEQUENCE [LARGE SCALE GENOMIC DNA]</scope>
    <source>
        <strain evidence="2">DSM 3695</strain>
    </source>
</reference>
<dbReference type="EMBL" id="FOJG01000002">
    <property type="protein sequence ID" value="SEW52867.1"/>
    <property type="molecule type" value="Genomic_DNA"/>
</dbReference>
<proteinExistence type="predicted"/>
<sequence>MNKIIQHSLSILTAAMVLVSCGKDNDNNTTPPDNTKASYILFTNEADLATAGYMTAYTTMPKGNPSNIGANTLQMKTAFGFTKYGSWIFNRTSIAGETGIQKLEVGANGKLNGTGFLANGAMFHIVSPTNGYYLDPVKGAMLIQIFNPTTMQRTGEIDLNSLKMDGVTYQAVGQHIIASKEGKLYVSVTYGTKERGGYGDDVVNYIKMAVIDIATNKLEKTIKYDGLKSLGWGASANKMWTLGDDGALYFYYTGFNEGITNSSIIRIKKGETDFDKTWILKADTYQQHSSIGISLVKNGRIYIQLPSVVLTPDFSNLGTPIWDYYSVDINTLKQTKITGIPHTRYAHSNEQCITE</sequence>
<dbReference type="Proteomes" id="UP000199310">
    <property type="component" value="Unassembled WGS sequence"/>
</dbReference>
<evidence type="ECO:0000313" key="2">
    <source>
        <dbReference type="Proteomes" id="UP000199310"/>
    </source>
</evidence>
<dbReference type="AlphaFoldDB" id="A0A1I0S9L9"/>
<evidence type="ECO:0008006" key="3">
    <source>
        <dbReference type="Google" id="ProtNLM"/>
    </source>
</evidence>
<dbReference type="OrthoDB" id="738440at2"/>
<name>A0A1I0S9L9_9BACT</name>
<gene>
    <name evidence="1" type="ORF">SAMN04488122_5193</name>
</gene>
<dbReference type="PROSITE" id="PS51257">
    <property type="entry name" value="PROKAR_LIPOPROTEIN"/>
    <property type="match status" value="1"/>
</dbReference>
<protein>
    <recommendedName>
        <fullName evidence="3">DUF4374 domain-containing protein</fullName>
    </recommendedName>
</protein>
<keyword evidence="2" id="KW-1185">Reference proteome</keyword>
<dbReference type="RefSeq" id="WP_089899854.1">
    <property type="nucleotide sequence ID" value="NZ_FOJG01000002.1"/>
</dbReference>
<dbReference type="STRING" id="29529.SAMN04488122_5193"/>
<organism evidence="1 2">
    <name type="scientific">Chitinophaga arvensicola</name>
    <dbReference type="NCBI Taxonomy" id="29529"/>
    <lineage>
        <taxon>Bacteria</taxon>
        <taxon>Pseudomonadati</taxon>
        <taxon>Bacteroidota</taxon>
        <taxon>Chitinophagia</taxon>
        <taxon>Chitinophagales</taxon>
        <taxon>Chitinophagaceae</taxon>
        <taxon>Chitinophaga</taxon>
    </lineage>
</organism>
<evidence type="ECO:0000313" key="1">
    <source>
        <dbReference type="EMBL" id="SEW52867.1"/>
    </source>
</evidence>
<accession>A0A1I0S9L9</accession>